<accession>A0A1V8M1V6</accession>
<reference evidence="1 2" key="1">
    <citation type="submission" date="2015-12" db="EMBL/GenBank/DDBJ databases">
        <authorList>
            <person name="Shamseldin A."/>
            <person name="Moawad H."/>
            <person name="Abd El-Rahim W.M."/>
            <person name="Sadowsky M.J."/>
        </authorList>
    </citation>
    <scope>NUCLEOTIDE SEQUENCE [LARGE SCALE GENOMIC DNA]</scope>
    <source>
        <strain evidence="1 2">WF1</strain>
    </source>
</reference>
<sequence>MNIWAIEKDLNIKHFLVELVCRYGENTFSLLEHPDQYQAVEIFLGNDNSLSAYIYTFAQAPGKYGVDIKYPISTHNIIGENENLSLEQVFSILCVHFEL</sequence>
<keyword evidence="2" id="KW-1185">Reference proteome</keyword>
<dbReference type="RefSeq" id="WP_080523783.1">
    <property type="nucleotide sequence ID" value="NZ_LPUF01000003.1"/>
</dbReference>
<name>A0A1V8M1V6_9GAMM</name>
<evidence type="ECO:0000313" key="2">
    <source>
        <dbReference type="Proteomes" id="UP000191980"/>
    </source>
</evidence>
<dbReference type="EMBL" id="LPUF01000003">
    <property type="protein sequence ID" value="OQK15539.1"/>
    <property type="molecule type" value="Genomic_DNA"/>
</dbReference>
<comment type="caution">
    <text evidence="1">The sequence shown here is derived from an EMBL/GenBank/DDBJ whole genome shotgun (WGS) entry which is preliminary data.</text>
</comment>
<evidence type="ECO:0000313" key="1">
    <source>
        <dbReference type="EMBL" id="OQK15539.1"/>
    </source>
</evidence>
<proteinExistence type="predicted"/>
<protein>
    <submittedName>
        <fullName evidence="1">Uncharacterized protein</fullName>
    </submittedName>
</protein>
<dbReference type="AlphaFoldDB" id="A0A1V8M1V6"/>
<dbReference type="Proteomes" id="UP000191980">
    <property type="component" value="Unassembled WGS sequence"/>
</dbReference>
<gene>
    <name evidence="1" type="ORF">AU255_15030</name>
</gene>
<organism evidence="1 2">
    <name type="scientific">Methyloprofundus sedimenti</name>
    <dbReference type="NCBI Taxonomy" id="1420851"/>
    <lineage>
        <taxon>Bacteria</taxon>
        <taxon>Pseudomonadati</taxon>
        <taxon>Pseudomonadota</taxon>
        <taxon>Gammaproteobacteria</taxon>
        <taxon>Methylococcales</taxon>
        <taxon>Methylococcaceae</taxon>
        <taxon>Methyloprofundus</taxon>
    </lineage>
</organism>
<dbReference type="OrthoDB" id="5569134at2"/>
<dbReference type="STRING" id="1420851.AU255_15030"/>